<evidence type="ECO:0000256" key="12">
    <source>
        <dbReference type="ARBA" id="ARBA00023231"/>
    </source>
</evidence>
<dbReference type="EMBL" id="CP002345">
    <property type="protein sequence ID" value="ADQ79508.1"/>
    <property type="molecule type" value="Genomic_DNA"/>
</dbReference>
<comment type="function">
    <text evidence="2">The key enzymatic reactions in nitrogen fixation are catalyzed by the nitrogenase complex, which has 2 components: the iron protein (component 2) and a component 1 which is either a molybdenum-iron protein, a vanadium-iron, or an iron-iron protein.</text>
</comment>
<evidence type="ECO:0000313" key="16">
    <source>
        <dbReference type="Proteomes" id="UP000008718"/>
    </source>
</evidence>
<evidence type="ECO:0000256" key="13">
    <source>
        <dbReference type="ARBA" id="ARBA00030899"/>
    </source>
</evidence>
<dbReference type="eggNOG" id="ENOG5031CI6">
    <property type="taxonomic scope" value="Bacteria"/>
</dbReference>
<comment type="catalytic activity">
    <reaction evidence="14">
        <text>N2 + 8 reduced [2Fe-2S]-[ferredoxin] + 16 ATP + 16 H2O = H2 + 8 oxidized [2Fe-2S]-[ferredoxin] + 2 NH4(+) + 16 ADP + 16 phosphate + 6 H(+)</text>
        <dbReference type="Rhea" id="RHEA:21448"/>
        <dbReference type="Rhea" id="RHEA-COMP:10000"/>
        <dbReference type="Rhea" id="RHEA-COMP:10001"/>
        <dbReference type="ChEBI" id="CHEBI:15377"/>
        <dbReference type="ChEBI" id="CHEBI:15378"/>
        <dbReference type="ChEBI" id="CHEBI:17997"/>
        <dbReference type="ChEBI" id="CHEBI:18276"/>
        <dbReference type="ChEBI" id="CHEBI:28938"/>
        <dbReference type="ChEBI" id="CHEBI:30616"/>
        <dbReference type="ChEBI" id="CHEBI:33737"/>
        <dbReference type="ChEBI" id="CHEBI:33738"/>
        <dbReference type="ChEBI" id="CHEBI:43474"/>
        <dbReference type="ChEBI" id="CHEBI:456216"/>
        <dbReference type="EC" id="1.18.6.1"/>
    </reaction>
</comment>
<dbReference type="Pfam" id="PF03139">
    <property type="entry name" value="AnfG_VnfG"/>
    <property type="match status" value="1"/>
</dbReference>
<reference evidence="15 16" key="2">
    <citation type="journal article" date="2011" name="Stand. Genomic Sci.">
        <title>Complete genome sequence of Paludibacter propionicigenes type strain (WB4).</title>
        <authorList>
            <person name="Gronow S."/>
            <person name="Munk C."/>
            <person name="Lapidus A."/>
            <person name="Nolan M."/>
            <person name="Lucas S."/>
            <person name="Hammon N."/>
            <person name="Deshpande S."/>
            <person name="Cheng J.F."/>
            <person name="Tapia R."/>
            <person name="Han C."/>
            <person name="Goodwin L."/>
            <person name="Pitluck S."/>
            <person name="Liolios K."/>
            <person name="Ivanova N."/>
            <person name="Mavromatis K."/>
            <person name="Mikhailova N."/>
            <person name="Pati A."/>
            <person name="Chen A."/>
            <person name="Palaniappan K."/>
            <person name="Land M."/>
            <person name="Hauser L."/>
            <person name="Chang Y.J."/>
            <person name="Jeffries C.D."/>
            <person name="Brambilla E."/>
            <person name="Rohde M."/>
            <person name="Goker M."/>
            <person name="Detter J.C."/>
            <person name="Woyke T."/>
            <person name="Bristow J."/>
            <person name="Eisen J.A."/>
            <person name="Markowitz V."/>
            <person name="Hugenholtz P."/>
            <person name="Kyrpides N.C."/>
            <person name="Klenk H.P."/>
        </authorList>
    </citation>
    <scope>NUCLEOTIDE SEQUENCE [LARGE SCALE GENOMIC DNA]</scope>
    <source>
        <strain evidence="16">DSM 17365 / JCM 13257 / WB4</strain>
    </source>
</reference>
<evidence type="ECO:0000256" key="10">
    <source>
        <dbReference type="ARBA" id="ARBA00023004"/>
    </source>
</evidence>
<evidence type="ECO:0000256" key="5">
    <source>
        <dbReference type="ARBA" id="ARBA00015525"/>
    </source>
</evidence>
<dbReference type="HOGENOM" id="CLU_148675_0_0_10"/>
<dbReference type="OrthoDB" id="198407at2"/>
<dbReference type="EC" id="1.18.6.1" evidence="4"/>
<keyword evidence="9" id="KW-0560">Oxidoreductase</keyword>
<dbReference type="InterPro" id="IPR014278">
    <property type="entry name" value="Nase_Fe-Fe_dsu"/>
</dbReference>
<dbReference type="GO" id="GO:0005524">
    <property type="term" value="F:ATP binding"/>
    <property type="evidence" value="ECO:0007669"/>
    <property type="project" value="UniProtKB-KW"/>
</dbReference>
<evidence type="ECO:0000256" key="9">
    <source>
        <dbReference type="ARBA" id="ARBA00023002"/>
    </source>
</evidence>
<organism evidence="15 16">
    <name type="scientific">Paludibacter propionicigenes (strain DSM 17365 / JCM 13257 / WB4)</name>
    <dbReference type="NCBI Taxonomy" id="694427"/>
    <lineage>
        <taxon>Bacteria</taxon>
        <taxon>Pseudomonadati</taxon>
        <taxon>Bacteroidota</taxon>
        <taxon>Bacteroidia</taxon>
        <taxon>Bacteroidales</taxon>
        <taxon>Paludibacteraceae</taxon>
        <taxon>Paludibacter</taxon>
    </lineage>
</organism>
<keyword evidence="12" id="KW-0535">Nitrogen fixation</keyword>
<evidence type="ECO:0000256" key="1">
    <source>
        <dbReference type="ARBA" id="ARBA00001915"/>
    </source>
</evidence>
<dbReference type="STRING" id="694427.Palpr_1362"/>
<keyword evidence="7" id="KW-0547">Nucleotide-binding</keyword>
<evidence type="ECO:0000256" key="6">
    <source>
        <dbReference type="ARBA" id="ARBA00022723"/>
    </source>
</evidence>
<name>E4T464_PALPW</name>
<evidence type="ECO:0000256" key="14">
    <source>
        <dbReference type="ARBA" id="ARBA00047967"/>
    </source>
</evidence>
<evidence type="ECO:0000256" key="2">
    <source>
        <dbReference type="ARBA" id="ARBA00004064"/>
    </source>
</evidence>
<keyword evidence="6" id="KW-0479">Metal-binding</keyword>
<evidence type="ECO:0000256" key="8">
    <source>
        <dbReference type="ARBA" id="ARBA00022840"/>
    </source>
</evidence>
<dbReference type="KEGG" id="ppn:Palpr_1362"/>
<dbReference type="NCBIfam" id="TIGR02929">
    <property type="entry name" value="anfG_nitrog"/>
    <property type="match status" value="1"/>
</dbReference>
<protein>
    <recommendedName>
        <fullName evidence="5">Nitrogenase iron-iron protein delta chain</fullName>
        <ecNumber evidence="4">1.18.6.1</ecNumber>
    </recommendedName>
    <alternativeName>
        <fullName evidence="13">Nitrogenase component I</fullName>
    </alternativeName>
</protein>
<accession>E4T464</accession>
<reference key="1">
    <citation type="submission" date="2010-11" db="EMBL/GenBank/DDBJ databases">
        <title>The complete genome of Paludibacter propionicigenes DSM 17365.</title>
        <authorList>
            <consortium name="US DOE Joint Genome Institute (JGI-PGF)"/>
            <person name="Lucas S."/>
            <person name="Copeland A."/>
            <person name="Lapidus A."/>
            <person name="Bruce D."/>
            <person name="Goodwin L."/>
            <person name="Pitluck S."/>
            <person name="Kyrpides N."/>
            <person name="Mavromatis K."/>
            <person name="Ivanova N."/>
            <person name="Munk A.C."/>
            <person name="Brettin T."/>
            <person name="Detter J.C."/>
            <person name="Han C."/>
            <person name="Tapia R."/>
            <person name="Land M."/>
            <person name="Hauser L."/>
            <person name="Markowitz V."/>
            <person name="Cheng J.-F."/>
            <person name="Hugenholtz P."/>
            <person name="Woyke T."/>
            <person name="Wu D."/>
            <person name="Gronow S."/>
            <person name="Wellnitz S."/>
            <person name="Brambilla E."/>
            <person name="Klenk H.-P."/>
            <person name="Eisen J.A."/>
        </authorList>
    </citation>
    <scope>NUCLEOTIDE SEQUENCE</scope>
    <source>
        <strain>WB4</strain>
    </source>
</reference>
<comment type="subunit">
    <text evidence="3">Hexamer of two alpha, two beta, and two delta chains.</text>
</comment>
<comment type="cofactor">
    <cofactor evidence="1">
        <name>iron-sulfur cluster</name>
        <dbReference type="ChEBI" id="CHEBI:30408"/>
    </cofactor>
</comment>
<dbReference type="RefSeq" id="WP_013444877.1">
    <property type="nucleotide sequence ID" value="NC_014734.1"/>
</dbReference>
<sequence length="118" mass="14190">MNKNLAEEKMAQLEWYITKHCLWQYNSRGWDRLIQNERILTKTKQLLRGENAKDDDTTADRYYWSEAKSLQLAFTKYFPWVAETSNEDIAQILDLLKERMDHTMVHASLNQELTKEQY</sequence>
<dbReference type="InterPro" id="IPR004349">
    <property type="entry name" value="V/Nase_d_su"/>
</dbReference>
<evidence type="ECO:0000256" key="7">
    <source>
        <dbReference type="ARBA" id="ARBA00022741"/>
    </source>
</evidence>
<dbReference type="GO" id="GO:0051536">
    <property type="term" value="F:iron-sulfur cluster binding"/>
    <property type="evidence" value="ECO:0007669"/>
    <property type="project" value="UniProtKB-KW"/>
</dbReference>
<keyword evidence="11" id="KW-0411">Iron-sulfur</keyword>
<evidence type="ECO:0000256" key="11">
    <source>
        <dbReference type="ARBA" id="ARBA00023014"/>
    </source>
</evidence>
<dbReference type="GO" id="GO:0016163">
    <property type="term" value="F:nitrogenase activity"/>
    <property type="evidence" value="ECO:0007669"/>
    <property type="project" value="UniProtKB-EC"/>
</dbReference>
<dbReference type="AlphaFoldDB" id="E4T464"/>
<evidence type="ECO:0000313" key="15">
    <source>
        <dbReference type="EMBL" id="ADQ79508.1"/>
    </source>
</evidence>
<dbReference type="GO" id="GO:0005506">
    <property type="term" value="F:iron ion binding"/>
    <property type="evidence" value="ECO:0007669"/>
    <property type="project" value="InterPro"/>
</dbReference>
<gene>
    <name evidence="15" type="ordered locus">Palpr_1362</name>
</gene>
<keyword evidence="8" id="KW-0067">ATP-binding</keyword>
<evidence type="ECO:0000256" key="4">
    <source>
        <dbReference type="ARBA" id="ARBA00012773"/>
    </source>
</evidence>
<evidence type="ECO:0000256" key="3">
    <source>
        <dbReference type="ARBA" id="ARBA00011515"/>
    </source>
</evidence>
<keyword evidence="10" id="KW-0408">Iron</keyword>
<dbReference type="Proteomes" id="UP000008718">
    <property type="component" value="Chromosome"/>
</dbReference>
<keyword evidence="16" id="KW-1185">Reference proteome</keyword>
<proteinExistence type="predicted"/>